<dbReference type="InterPro" id="IPR045274">
    <property type="entry name" value="WAK-like"/>
</dbReference>
<dbReference type="GO" id="GO:0005524">
    <property type="term" value="F:ATP binding"/>
    <property type="evidence" value="ECO:0007669"/>
    <property type="project" value="UniProtKB-KW"/>
</dbReference>
<dbReference type="PANTHER" id="PTHR27005">
    <property type="entry name" value="WALL-ASSOCIATED RECEPTOR KINASE-LIKE 21"/>
    <property type="match status" value="1"/>
</dbReference>
<gene>
    <name evidence="3" type="ORF">SLEP1_g11453</name>
</gene>
<keyword evidence="2" id="KW-0067">ATP-binding</keyword>
<dbReference type="GO" id="GO:0007166">
    <property type="term" value="P:cell surface receptor signaling pathway"/>
    <property type="evidence" value="ECO:0007669"/>
    <property type="project" value="InterPro"/>
</dbReference>
<dbReference type="Proteomes" id="UP001054252">
    <property type="component" value="Unassembled WGS sequence"/>
</dbReference>
<organism evidence="3 4">
    <name type="scientific">Rubroshorea leprosula</name>
    <dbReference type="NCBI Taxonomy" id="152421"/>
    <lineage>
        <taxon>Eukaryota</taxon>
        <taxon>Viridiplantae</taxon>
        <taxon>Streptophyta</taxon>
        <taxon>Embryophyta</taxon>
        <taxon>Tracheophyta</taxon>
        <taxon>Spermatophyta</taxon>
        <taxon>Magnoliopsida</taxon>
        <taxon>eudicotyledons</taxon>
        <taxon>Gunneridae</taxon>
        <taxon>Pentapetalae</taxon>
        <taxon>rosids</taxon>
        <taxon>malvids</taxon>
        <taxon>Malvales</taxon>
        <taxon>Dipterocarpaceae</taxon>
        <taxon>Rubroshorea</taxon>
    </lineage>
</organism>
<dbReference type="AlphaFoldDB" id="A0AAV5IH56"/>
<evidence type="ECO:0000256" key="1">
    <source>
        <dbReference type="ARBA" id="ARBA00022741"/>
    </source>
</evidence>
<name>A0AAV5IH56_9ROSI</name>
<reference evidence="3 4" key="1">
    <citation type="journal article" date="2021" name="Commun. Biol.">
        <title>The genome of Shorea leprosula (Dipterocarpaceae) highlights the ecological relevance of drought in aseasonal tropical rainforests.</title>
        <authorList>
            <person name="Ng K.K.S."/>
            <person name="Kobayashi M.J."/>
            <person name="Fawcett J.A."/>
            <person name="Hatakeyama M."/>
            <person name="Paape T."/>
            <person name="Ng C.H."/>
            <person name="Ang C.C."/>
            <person name="Tnah L.H."/>
            <person name="Lee C.T."/>
            <person name="Nishiyama T."/>
            <person name="Sese J."/>
            <person name="O'Brien M.J."/>
            <person name="Copetti D."/>
            <person name="Mohd Noor M.I."/>
            <person name="Ong R.C."/>
            <person name="Putra M."/>
            <person name="Sireger I.Z."/>
            <person name="Indrioko S."/>
            <person name="Kosugi Y."/>
            <person name="Izuno A."/>
            <person name="Isagi Y."/>
            <person name="Lee S.L."/>
            <person name="Shimizu K.K."/>
        </authorList>
    </citation>
    <scope>NUCLEOTIDE SEQUENCE [LARGE SCALE GENOMIC DNA]</scope>
    <source>
        <strain evidence="3">214</strain>
    </source>
</reference>
<comment type="caution">
    <text evidence="3">The sequence shown here is derived from an EMBL/GenBank/DDBJ whole genome shotgun (WGS) entry which is preliminary data.</text>
</comment>
<keyword evidence="1" id="KW-0547">Nucleotide-binding</keyword>
<keyword evidence="4" id="KW-1185">Reference proteome</keyword>
<dbReference type="EMBL" id="BPVZ01000012">
    <property type="protein sequence ID" value="GKU98445.1"/>
    <property type="molecule type" value="Genomic_DNA"/>
</dbReference>
<protein>
    <recommendedName>
        <fullName evidence="5">Protein kinase domain-containing protein</fullName>
    </recommendedName>
</protein>
<dbReference type="GO" id="GO:0005886">
    <property type="term" value="C:plasma membrane"/>
    <property type="evidence" value="ECO:0007669"/>
    <property type="project" value="TreeGrafter"/>
</dbReference>
<proteinExistence type="predicted"/>
<dbReference type="PANTHER" id="PTHR27005:SF468">
    <property type="entry name" value="OS01G0310500 PROTEIN"/>
    <property type="match status" value="1"/>
</dbReference>
<evidence type="ECO:0000313" key="3">
    <source>
        <dbReference type="EMBL" id="GKU98445.1"/>
    </source>
</evidence>
<evidence type="ECO:0000313" key="4">
    <source>
        <dbReference type="Proteomes" id="UP001054252"/>
    </source>
</evidence>
<accession>A0AAV5IH56</accession>
<evidence type="ECO:0008006" key="5">
    <source>
        <dbReference type="Google" id="ProtNLM"/>
    </source>
</evidence>
<sequence>MYFLSTMKDNCLGKIIDGCIVNESNIEQLNEVANLARRRLRVKGEERPTTKEVFMELEELRSMTKHPWVNDALDAKEAEYLLGETSDKSSYHEFFDASGSMSVVYNTLLDQERFVVHNGR</sequence>
<dbReference type="GO" id="GO:0004674">
    <property type="term" value="F:protein serine/threonine kinase activity"/>
    <property type="evidence" value="ECO:0007669"/>
    <property type="project" value="TreeGrafter"/>
</dbReference>
<evidence type="ECO:0000256" key="2">
    <source>
        <dbReference type="ARBA" id="ARBA00022840"/>
    </source>
</evidence>